<accession>A0A8T9C9Z1</accession>
<keyword evidence="2" id="KW-1185">Reference proteome</keyword>
<dbReference type="EMBL" id="QGMK01000305">
    <property type="protein sequence ID" value="TVY82535.1"/>
    <property type="molecule type" value="Genomic_DNA"/>
</dbReference>
<sequence>MTEVTKAFTSVTGVEVEYQELDDDEYWSDKGAMKQNSSLTTFFRDYDALGIGAREDLEEWLKLMHEKPDTLENWLKRSGPWFQD</sequence>
<evidence type="ECO:0000313" key="1">
    <source>
        <dbReference type="EMBL" id="TVY82535.1"/>
    </source>
</evidence>
<comment type="caution">
    <text evidence="1">The sequence shown here is derived from an EMBL/GenBank/DDBJ whole genome shotgun (WGS) entry which is preliminary data.</text>
</comment>
<dbReference type="Proteomes" id="UP000469558">
    <property type="component" value="Unassembled WGS sequence"/>
</dbReference>
<evidence type="ECO:0000313" key="2">
    <source>
        <dbReference type="Proteomes" id="UP000469558"/>
    </source>
</evidence>
<name>A0A8T9C9Z1_9HELO</name>
<reference evidence="1 2" key="1">
    <citation type="submission" date="2018-05" db="EMBL/GenBank/DDBJ databases">
        <title>Genome sequencing and assembly of the regulated plant pathogen Lachnellula willkommii and related sister species for the development of diagnostic species identification markers.</title>
        <authorList>
            <person name="Giroux E."/>
            <person name="Bilodeau G."/>
        </authorList>
    </citation>
    <scope>NUCLEOTIDE SEQUENCE [LARGE SCALE GENOMIC DNA]</scope>
    <source>
        <strain evidence="1 2">CBS 268.59</strain>
    </source>
</reference>
<protein>
    <submittedName>
        <fullName evidence="1">Uncharacterized protein</fullName>
    </submittedName>
</protein>
<proteinExistence type="predicted"/>
<organism evidence="1 2">
    <name type="scientific">Lachnellula suecica</name>
    <dbReference type="NCBI Taxonomy" id="602035"/>
    <lineage>
        <taxon>Eukaryota</taxon>
        <taxon>Fungi</taxon>
        <taxon>Dikarya</taxon>
        <taxon>Ascomycota</taxon>
        <taxon>Pezizomycotina</taxon>
        <taxon>Leotiomycetes</taxon>
        <taxon>Helotiales</taxon>
        <taxon>Lachnaceae</taxon>
        <taxon>Lachnellula</taxon>
    </lineage>
</organism>
<gene>
    <name evidence="1" type="ORF">LSUE1_G002441</name>
</gene>
<dbReference type="AlphaFoldDB" id="A0A8T9C9Z1"/>